<dbReference type="AlphaFoldDB" id="A0A7Z1AU45"/>
<comment type="caution">
    <text evidence="1">The sequence shown here is derived from an EMBL/GenBank/DDBJ whole genome shotgun (WGS) entry which is preliminary data.</text>
</comment>
<dbReference type="GO" id="GO:0009306">
    <property type="term" value="P:protein secretion"/>
    <property type="evidence" value="ECO:0007669"/>
    <property type="project" value="InterPro"/>
</dbReference>
<name>A0A7Z1AU45_9PSEU</name>
<sequence length="100" mass="11079">MDGFTVDPAELDEFAKHVDGLVTDLGETQTKLADTRTDPLVFGLVGQFFAIAVALELSKAKDSIGQYQEALSSLYESVKQEARNYEFSDEDNAKILSRQM</sequence>
<keyword evidence="2" id="KW-1185">Reference proteome</keyword>
<evidence type="ECO:0000313" key="1">
    <source>
        <dbReference type="EMBL" id="OLF05146.1"/>
    </source>
</evidence>
<dbReference type="Pfam" id="PF10824">
    <property type="entry name" value="T7SS_ESX_EspC"/>
    <property type="match status" value="1"/>
</dbReference>
<evidence type="ECO:0008006" key="3">
    <source>
        <dbReference type="Google" id="ProtNLM"/>
    </source>
</evidence>
<dbReference type="RefSeq" id="WP_075137903.1">
    <property type="nucleotide sequence ID" value="NZ_MSIF01000033.1"/>
</dbReference>
<dbReference type="OrthoDB" id="3633300at2"/>
<reference evidence="1 2" key="1">
    <citation type="submission" date="2016-12" db="EMBL/GenBank/DDBJ databases">
        <title>The draft genome sequence of Actinophytocola xinjiangensis.</title>
        <authorList>
            <person name="Wang W."/>
            <person name="Yuan L."/>
        </authorList>
    </citation>
    <scope>NUCLEOTIDE SEQUENCE [LARGE SCALE GENOMIC DNA]</scope>
    <source>
        <strain evidence="1 2">CGMCC 4.4663</strain>
    </source>
</reference>
<proteinExistence type="predicted"/>
<accession>A0A7Z1AU45</accession>
<protein>
    <recommendedName>
        <fullName evidence="3">Excreted virulence factor EspC (Type VII ESX diderm)</fullName>
    </recommendedName>
</protein>
<dbReference type="InterPro" id="IPR022536">
    <property type="entry name" value="EspC"/>
</dbReference>
<dbReference type="EMBL" id="MSIF01000033">
    <property type="protein sequence ID" value="OLF05146.1"/>
    <property type="molecule type" value="Genomic_DNA"/>
</dbReference>
<gene>
    <name evidence="1" type="ORF">BLA60_37855</name>
</gene>
<evidence type="ECO:0000313" key="2">
    <source>
        <dbReference type="Proteomes" id="UP000185696"/>
    </source>
</evidence>
<dbReference type="Proteomes" id="UP000185696">
    <property type="component" value="Unassembled WGS sequence"/>
</dbReference>
<organism evidence="1 2">
    <name type="scientific">Actinophytocola xinjiangensis</name>
    <dbReference type="NCBI Taxonomy" id="485602"/>
    <lineage>
        <taxon>Bacteria</taxon>
        <taxon>Bacillati</taxon>
        <taxon>Actinomycetota</taxon>
        <taxon>Actinomycetes</taxon>
        <taxon>Pseudonocardiales</taxon>
        <taxon>Pseudonocardiaceae</taxon>
    </lineage>
</organism>